<keyword evidence="1" id="KW-0732">Signal</keyword>
<dbReference type="InterPro" id="IPR032812">
    <property type="entry name" value="SbsA_Ig"/>
</dbReference>
<proteinExistence type="predicted"/>
<evidence type="ECO:0000313" key="3">
    <source>
        <dbReference type="EMBL" id="WXA90110.1"/>
    </source>
</evidence>
<name>A0ABZ2JZB1_9BACT</name>
<dbReference type="Gene3D" id="2.120.10.70">
    <property type="entry name" value="Fucose-specific lectin"/>
    <property type="match status" value="1"/>
</dbReference>
<organism evidence="3 4">
    <name type="scientific">Pendulispora brunnea</name>
    <dbReference type="NCBI Taxonomy" id="2905690"/>
    <lineage>
        <taxon>Bacteria</taxon>
        <taxon>Pseudomonadati</taxon>
        <taxon>Myxococcota</taxon>
        <taxon>Myxococcia</taxon>
        <taxon>Myxococcales</taxon>
        <taxon>Sorangiineae</taxon>
        <taxon>Pendulisporaceae</taxon>
        <taxon>Pendulispora</taxon>
    </lineage>
</organism>
<accession>A0ABZ2JZB1</accession>
<protein>
    <submittedName>
        <fullName evidence="3">Ig-like domain-containing protein</fullName>
    </submittedName>
</protein>
<dbReference type="EMBL" id="CP089982">
    <property type="protein sequence ID" value="WXA90110.1"/>
    <property type="molecule type" value="Genomic_DNA"/>
</dbReference>
<sequence length="492" mass="52321">MPSLPSFWSPVVLACIATGALWSCGSNDASPSRTDGGVPDAAVRDASPQDAGIDAPTVPKELTVVTLAPAHGDANVSVQDPIQVTFSEAVQIGATPLTLTKPDGTLIPTTAALSSDRRTVTLSLLDAQKAPAEVVAHFADISTLDGRPLVSKPDWSWKLPAWVSVGTNVVDRFDLYDECSVVAGPGRQITFVAREWNIRRDQPGFVSTTDTLHGAWKQLGGPLTPVTYYPRIALDAKNNLVALSIYENVLHVQRWSGAKWDDLGGPIPDADGLWENSPIAVDSRGKIFMAYSHRVGGQASVNELLVRSFDGTTWSPVGGPVSSAQSDTPFYPNLVLDPTGIPYVRYHDSEEHIVKWTGSAWAPVGSHLAPTGGTALGLTMAFDDGGRLFAIGNFSDGTTRVIRFDGSDWVPVGNSLGTKITSASLVAGRSGHLFSIVYDDIDNATFRVADITQAGWTKIDGAITDFGTSLAVDPDNVPVVLTPKLGVLRLNR</sequence>
<dbReference type="SUPFAM" id="SSF89372">
    <property type="entry name" value="Fucose-specific lectin"/>
    <property type="match status" value="1"/>
</dbReference>
<keyword evidence="4" id="KW-1185">Reference proteome</keyword>
<dbReference type="RefSeq" id="WP_394840723.1">
    <property type="nucleotide sequence ID" value="NZ_CP089982.1"/>
</dbReference>
<feature type="domain" description="SbsA Ig-like" evidence="2">
    <location>
        <begin position="61"/>
        <end position="151"/>
    </location>
</feature>
<evidence type="ECO:0000259" key="2">
    <source>
        <dbReference type="Pfam" id="PF13205"/>
    </source>
</evidence>
<evidence type="ECO:0000313" key="4">
    <source>
        <dbReference type="Proteomes" id="UP001379533"/>
    </source>
</evidence>
<gene>
    <name evidence="3" type="ORF">LZC95_27070</name>
</gene>
<dbReference type="Pfam" id="PF13205">
    <property type="entry name" value="Big_5"/>
    <property type="match status" value="1"/>
</dbReference>
<dbReference type="Proteomes" id="UP001379533">
    <property type="component" value="Chromosome"/>
</dbReference>
<evidence type="ECO:0000256" key="1">
    <source>
        <dbReference type="ARBA" id="ARBA00022729"/>
    </source>
</evidence>
<reference evidence="3 4" key="1">
    <citation type="submission" date="2021-12" db="EMBL/GenBank/DDBJ databases">
        <title>Discovery of the Pendulisporaceae a myxobacterial family with distinct sporulation behavior and unique specialized metabolism.</title>
        <authorList>
            <person name="Garcia R."/>
            <person name="Popoff A."/>
            <person name="Bader C.D."/>
            <person name="Loehr J."/>
            <person name="Walesch S."/>
            <person name="Walt C."/>
            <person name="Boldt J."/>
            <person name="Bunk B."/>
            <person name="Haeckl F.J.F.P.J."/>
            <person name="Gunesch A.P."/>
            <person name="Birkelbach J."/>
            <person name="Nuebel U."/>
            <person name="Pietschmann T."/>
            <person name="Bach T."/>
            <person name="Mueller R."/>
        </authorList>
    </citation>
    <scope>NUCLEOTIDE SEQUENCE [LARGE SCALE GENOMIC DNA]</scope>
    <source>
        <strain evidence="3 4">MSr12523</strain>
    </source>
</reference>